<organism evidence="9 10">
    <name type="scientific">Pigmentiphaga aceris</name>
    <dbReference type="NCBI Taxonomy" id="1940612"/>
    <lineage>
        <taxon>Bacteria</taxon>
        <taxon>Pseudomonadati</taxon>
        <taxon>Pseudomonadota</taxon>
        <taxon>Betaproteobacteria</taxon>
        <taxon>Burkholderiales</taxon>
        <taxon>Alcaligenaceae</taxon>
        <taxon>Pigmentiphaga</taxon>
    </lineage>
</organism>
<dbReference type="Gene3D" id="1.20.1720.10">
    <property type="entry name" value="Multidrug resistance protein D"/>
    <property type="match status" value="1"/>
</dbReference>
<dbReference type="InterPro" id="IPR036259">
    <property type="entry name" value="MFS_trans_sf"/>
</dbReference>
<feature type="transmembrane region" description="Helical" evidence="7">
    <location>
        <begin position="179"/>
        <end position="199"/>
    </location>
</feature>
<dbReference type="Gene3D" id="1.20.1250.20">
    <property type="entry name" value="MFS general substrate transporter like domains"/>
    <property type="match status" value="1"/>
</dbReference>
<feature type="transmembrane region" description="Helical" evidence="7">
    <location>
        <begin position="25"/>
        <end position="44"/>
    </location>
</feature>
<feature type="transmembrane region" description="Helical" evidence="7">
    <location>
        <begin position="365"/>
        <end position="382"/>
    </location>
</feature>
<evidence type="ECO:0000313" key="10">
    <source>
        <dbReference type="Proteomes" id="UP000325161"/>
    </source>
</evidence>
<evidence type="ECO:0000256" key="1">
    <source>
        <dbReference type="ARBA" id="ARBA00004651"/>
    </source>
</evidence>
<feature type="transmembrane region" description="Helical" evidence="7">
    <location>
        <begin position="93"/>
        <end position="112"/>
    </location>
</feature>
<feature type="transmembrane region" description="Helical" evidence="7">
    <location>
        <begin position="312"/>
        <end position="329"/>
    </location>
</feature>
<keyword evidence="4 7" id="KW-0812">Transmembrane</keyword>
<proteinExistence type="predicted"/>
<dbReference type="CDD" id="cd17321">
    <property type="entry name" value="MFS_MMR_MDR_like"/>
    <property type="match status" value="1"/>
</dbReference>
<dbReference type="GO" id="GO:0022857">
    <property type="term" value="F:transmembrane transporter activity"/>
    <property type="evidence" value="ECO:0007669"/>
    <property type="project" value="InterPro"/>
</dbReference>
<evidence type="ECO:0000256" key="2">
    <source>
        <dbReference type="ARBA" id="ARBA00022448"/>
    </source>
</evidence>
<dbReference type="KEGG" id="pacr:FXN63_18380"/>
<evidence type="ECO:0000256" key="4">
    <source>
        <dbReference type="ARBA" id="ARBA00022692"/>
    </source>
</evidence>
<sequence length="459" mass="47112">MSSPSSASPKPSVASHPGLPVPQRYWAIAALLCGIVMAVLDGSIANVSLPTIARDLGGTPAEAIWVVNAYQLAVVACLLPVSALGDSLGYRRVFLGGLTIFVIASAMCLMANSLPMLIGARILQGVGAAGLMALNAALVRFTYPSKMLGTAVGISAMTVAVSSALGPTLSSLILSVADWPWLFGINVPLGLMTMAIAWRNLPSPPASHRKFDWQSALLSGTTFALLFLGVDHLFERPGMGLLGIGAAAIAAWLLYRRALSQPLPLLPLDLLRIPRFAFSVVASICAFSAQMLGFVSLPFYLQELGRSQVETGFLMTPWPLAVAVAAPLAGRLSDRLSAATLCSLGGIMMAAGLAVLALLPAGAGNGSILFGMVLTGLGFGFFQSPNNRAMLSSAPLSRSGAAGGLQSTARLFGQSLGTAIVALSFAAMSTHGATMALVFGVVAALAAAAVSASRRFGNG</sequence>
<accession>A0A5C0AZH3</accession>
<evidence type="ECO:0000256" key="7">
    <source>
        <dbReference type="SAM" id="Phobius"/>
    </source>
</evidence>
<feature type="transmembrane region" description="Helical" evidence="7">
    <location>
        <begin position="64"/>
        <end position="81"/>
    </location>
</feature>
<keyword evidence="3" id="KW-1003">Cell membrane</keyword>
<dbReference type="SUPFAM" id="SSF103473">
    <property type="entry name" value="MFS general substrate transporter"/>
    <property type="match status" value="1"/>
</dbReference>
<feature type="transmembrane region" description="Helical" evidence="7">
    <location>
        <begin position="236"/>
        <end position="255"/>
    </location>
</feature>
<keyword evidence="6 7" id="KW-0472">Membrane</keyword>
<feature type="transmembrane region" description="Helical" evidence="7">
    <location>
        <begin position="276"/>
        <end position="300"/>
    </location>
</feature>
<reference evidence="9 10" key="1">
    <citation type="submission" date="2019-08" db="EMBL/GenBank/DDBJ databases">
        <title>Amphibian skin-associated Pigmentiphaga: genome sequence and occurrence across geography and hosts.</title>
        <authorList>
            <person name="Bletz M.C."/>
            <person name="Bunk B."/>
            <person name="Sproeer C."/>
            <person name="Biwer P."/>
            <person name="Reiter S."/>
            <person name="Rabemananjara F.C.E."/>
            <person name="Schulz S."/>
            <person name="Overmann J."/>
            <person name="Vences M."/>
        </authorList>
    </citation>
    <scope>NUCLEOTIDE SEQUENCE [LARGE SCALE GENOMIC DNA]</scope>
    <source>
        <strain evidence="9 10">Mada1488</strain>
    </source>
</reference>
<dbReference type="Pfam" id="PF07690">
    <property type="entry name" value="MFS_1"/>
    <property type="match status" value="1"/>
</dbReference>
<dbReference type="EMBL" id="CP043046">
    <property type="protein sequence ID" value="QEI07585.1"/>
    <property type="molecule type" value="Genomic_DNA"/>
</dbReference>
<feature type="transmembrane region" description="Helical" evidence="7">
    <location>
        <begin position="118"/>
        <end position="139"/>
    </location>
</feature>
<dbReference type="PANTHER" id="PTHR42718:SF46">
    <property type="entry name" value="BLR6921 PROTEIN"/>
    <property type="match status" value="1"/>
</dbReference>
<dbReference type="RefSeq" id="WP_148816632.1">
    <property type="nucleotide sequence ID" value="NZ_CP043046.1"/>
</dbReference>
<dbReference type="PRINTS" id="PR01036">
    <property type="entry name" value="TCRTETB"/>
</dbReference>
<dbReference type="InterPro" id="IPR020846">
    <property type="entry name" value="MFS_dom"/>
</dbReference>
<dbReference type="PROSITE" id="PS50850">
    <property type="entry name" value="MFS"/>
    <property type="match status" value="1"/>
</dbReference>
<evidence type="ECO:0000256" key="3">
    <source>
        <dbReference type="ARBA" id="ARBA00022475"/>
    </source>
</evidence>
<protein>
    <submittedName>
        <fullName evidence="9">MFS transporter</fullName>
    </submittedName>
</protein>
<feature type="transmembrane region" description="Helical" evidence="7">
    <location>
        <begin position="211"/>
        <end position="230"/>
    </location>
</feature>
<dbReference type="OrthoDB" id="9807274at2"/>
<feature type="transmembrane region" description="Helical" evidence="7">
    <location>
        <begin position="336"/>
        <end position="359"/>
    </location>
</feature>
<keyword evidence="10" id="KW-1185">Reference proteome</keyword>
<feature type="transmembrane region" description="Helical" evidence="7">
    <location>
        <begin position="151"/>
        <end position="173"/>
    </location>
</feature>
<gene>
    <name evidence="9" type="ORF">FXN63_18380</name>
</gene>
<dbReference type="InterPro" id="IPR011701">
    <property type="entry name" value="MFS"/>
</dbReference>
<evidence type="ECO:0000256" key="6">
    <source>
        <dbReference type="ARBA" id="ARBA00023136"/>
    </source>
</evidence>
<dbReference type="AlphaFoldDB" id="A0A5C0AZH3"/>
<feature type="transmembrane region" description="Helical" evidence="7">
    <location>
        <begin position="433"/>
        <end position="452"/>
    </location>
</feature>
<name>A0A5C0AZH3_9BURK</name>
<evidence type="ECO:0000259" key="8">
    <source>
        <dbReference type="PROSITE" id="PS50850"/>
    </source>
</evidence>
<feature type="domain" description="Major facilitator superfamily (MFS) profile" evidence="8">
    <location>
        <begin position="27"/>
        <end position="455"/>
    </location>
</feature>
<dbReference type="PANTHER" id="PTHR42718">
    <property type="entry name" value="MAJOR FACILITATOR SUPERFAMILY MULTIDRUG TRANSPORTER MFSC"/>
    <property type="match status" value="1"/>
</dbReference>
<dbReference type="Proteomes" id="UP000325161">
    <property type="component" value="Chromosome"/>
</dbReference>
<comment type="subcellular location">
    <subcellularLocation>
        <location evidence="1">Cell membrane</location>
        <topology evidence="1">Multi-pass membrane protein</topology>
    </subcellularLocation>
</comment>
<keyword evidence="5 7" id="KW-1133">Transmembrane helix</keyword>
<evidence type="ECO:0000256" key="5">
    <source>
        <dbReference type="ARBA" id="ARBA00022989"/>
    </source>
</evidence>
<evidence type="ECO:0000313" key="9">
    <source>
        <dbReference type="EMBL" id="QEI07585.1"/>
    </source>
</evidence>
<dbReference type="GO" id="GO:0005886">
    <property type="term" value="C:plasma membrane"/>
    <property type="evidence" value="ECO:0007669"/>
    <property type="project" value="UniProtKB-SubCell"/>
</dbReference>
<keyword evidence="2" id="KW-0813">Transport</keyword>